<feature type="domain" description="DNA helicase Pif1-like 2B" evidence="3">
    <location>
        <begin position="263"/>
        <end position="305"/>
    </location>
</feature>
<dbReference type="SUPFAM" id="SSF52540">
    <property type="entry name" value="P-loop containing nucleoside triphosphate hydrolases"/>
    <property type="match status" value="2"/>
</dbReference>
<comment type="similarity">
    <text evidence="1">Belongs to the helicase family.</text>
</comment>
<dbReference type="Pfam" id="PF21530">
    <property type="entry name" value="Pif1_2B_dom"/>
    <property type="match status" value="1"/>
</dbReference>
<dbReference type="EC" id="5.6.2.3" evidence="1"/>
<dbReference type="OrthoDB" id="5860629at2759"/>
<evidence type="ECO:0000256" key="1">
    <source>
        <dbReference type="RuleBase" id="RU363044"/>
    </source>
</evidence>
<dbReference type="GO" id="GO:0043139">
    <property type="term" value="F:5'-3' DNA helicase activity"/>
    <property type="evidence" value="ECO:0007669"/>
    <property type="project" value="UniProtKB-EC"/>
</dbReference>
<protein>
    <recommendedName>
        <fullName evidence="1">ATP-dependent DNA helicase</fullName>
        <ecNumber evidence="1">5.6.2.3</ecNumber>
    </recommendedName>
</protein>
<comment type="catalytic activity">
    <reaction evidence="1">
        <text>ATP + H2O = ADP + phosphate + H(+)</text>
        <dbReference type="Rhea" id="RHEA:13065"/>
        <dbReference type="ChEBI" id="CHEBI:15377"/>
        <dbReference type="ChEBI" id="CHEBI:15378"/>
        <dbReference type="ChEBI" id="CHEBI:30616"/>
        <dbReference type="ChEBI" id="CHEBI:43474"/>
        <dbReference type="ChEBI" id="CHEBI:456216"/>
        <dbReference type="EC" id="5.6.2.3"/>
    </reaction>
</comment>
<dbReference type="GO" id="GO:0006281">
    <property type="term" value="P:DNA repair"/>
    <property type="evidence" value="ECO:0007669"/>
    <property type="project" value="UniProtKB-KW"/>
</dbReference>
<dbReference type="InterPro" id="IPR010285">
    <property type="entry name" value="DNA_helicase_pif1-like_DEAD"/>
</dbReference>
<dbReference type="Gene3D" id="3.40.50.300">
    <property type="entry name" value="P-loop containing nucleotide triphosphate hydrolases"/>
    <property type="match status" value="1"/>
</dbReference>
<name>A0A8H7QD76_9FUNG</name>
<accession>A0A8H7QD76</accession>
<reference evidence="4" key="1">
    <citation type="submission" date="2020-12" db="EMBL/GenBank/DDBJ databases">
        <title>Metabolic potential, ecology and presence of endohyphal bacteria is reflected in genomic diversity of Mucoromycotina.</title>
        <authorList>
            <person name="Muszewska A."/>
            <person name="Okrasinska A."/>
            <person name="Steczkiewicz K."/>
            <person name="Drgas O."/>
            <person name="Orlowska M."/>
            <person name="Perlinska-Lenart U."/>
            <person name="Aleksandrzak-Piekarczyk T."/>
            <person name="Szatraj K."/>
            <person name="Zielenkiewicz U."/>
            <person name="Pilsyk S."/>
            <person name="Malc E."/>
            <person name="Mieczkowski P."/>
            <person name="Kruszewska J.S."/>
            <person name="Biernat P."/>
            <person name="Pawlowska J."/>
        </authorList>
    </citation>
    <scope>NUCLEOTIDE SEQUENCE</scope>
    <source>
        <strain evidence="4">WA0000017839</strain>
    </source>
</reference>
<gene>
    <name evidence="4" type="ORF">INT47_003941</name>
</gene>
<dbReference type="GO" id="GO:0005524">
    <property type="term" value="F:ATP binding"/>
    <property type="evidence" value="ECO:0007669"/>
    <property type="project" value="UniProtKB-KW"/>
</dbReference>
<keyword evidence="5" id="KW-1185">Reference proteome</keyword>
<dbReference type="GO" id="GO:0006310">
    <property type="term" value="P:DNA recombination"/>
    <property type="evidence" value="ECO:0007669"/>
    <property type="project" value="UniProtKB-KW"/>
</dbReference>
<keyword evidence="1" id="KW-0547">Nucleotide-binding</keyword>
<evidence type="ECO:0000313" key="5">
    <source>
        <dbReference type="Proteomes" id="UP000603453"/>
    </source>
</evidence>
<keyword evidence="1" id="KW-0233">DNA recombination</keyword>
<dbReference type="CDD" id="cd18809">
    <property type="entry name" value="SF1_C_RecD"/>
    <property type="match status" value="1"/>
</dbReference>
<keyword evidence="1" id="KW-0067">ATP-binding</keyword>
<comment type="cofactor">
    <cofactor evidence="1">
        <name>Mg(2+)</name>
        <dbReference type="ChEBI" id="CHEBI:18420"/>
    </cofactor>
</comment>
<dbReference type="InterPro" id="IPR049163">
    <property type="entry name" value="Pif1-like_2B_dom"/>
</dbReference>
<dbReference type="GO" id="GO:0016787">
    <property type="term" value="F:hydrolase activity"/>
    <property type="evidence" value="ECO:0007669"/>
    <property type="project" value="UniProtKB-KW"/>
</dbReference>
<keyword evidence="1" id="KW-0234">DNA repair</keyword>
<evidence type="ECO:0000259" key="3">
    <source>
        <dbReference type="Pfam" id="PF21530"/>
    </source>
</evidence>
<feature type="domain" description="DNA helicase Pif1-like DEAD-box helicase" evidence="2">
    <location>
        <begin position="16"/>
        <end position="169"/>
    </location>
</feature>
<dbReference type="PANTHER" id="PTHR10492:SF94">
    <property type="entry name" value="ATP-DEPENDENT DNA HELICASE"/>
    <property type="match status" value="1"/>
</dbReference>
<sequence length="429" mass="47350">MELVNGEKVQHNARFHFKDNLCFLDGPVGTGKTFVFNALLQGVRRTNCIALSVAVSGTASVLLKGGRTAHSRFGIPLLCVQASMCFLKPRSNNAALIASSSLIVWDEASMISRDVLETVDRSFRDIMRHQDERLGRVPFGRKLIVFGGDFRQVLPVVPKGTKDDIIQASQLVDSVESAQELEEFSSFLLRIGKGQHPVYPNTLNTICLPSEMVLPGNSISNLCRHVYNDFENEADFDSSILMSKAILAPTNAFVSDVNDHPPEFMNLLECGSLPPHQLKLKIGSPIMMLRNLAPAQGVCNGTRLIRKAFLLHTIQAEVATGPYEGNIFLIPKISLCSTVEQVGVEFKRCQFPIRPAFAMTINKSQDQTLDSVGLYLPTPVFSHGQLYVALSRVKRPSDIKILIPAEISTIEGEPGTYTSNVVYKEIFRS</sequence>
<comment type="caution">
    <text evidence="4">The sequence shown here is derived from an EMBL/GenBank/DDBJ whole genome shotgun (WGS) entry which is preliminary data.</text>
</comment>
<evidence type="ECO:0000313" key="4">
    <source>
        <dbReference type="EMBL" id="KAG2190502.1"/>
    </source>
</evidence>
<dbReference type="Proteomes" id="UP000603453">
    <property type="component" value="Unassembled WGS sequence"/>
</dbReference>
<dbReference type="PANTHER" id="PTHR10492">
    <property type="match status" value="1"/>
</dbReference>
<keyword evidence="1" id="KW-0378">Hydrolase</keyword>
<keyword evidence="1" id="KW-0347">Helicase</keyword>
<dbReference type="Pfam" id="PF05970">
    <property type="entry name" value="PIF1"/>
    <property type="match status" value="1"/>
</dbReference>
<dbReference type="GO" id="GO:0000723">
    <property type="term" value="P:telomere maintenance"/>
    <property type="evidence" value="ECO:0007669"/>
    <property type="project" value="InterPro"/>
</dbReference>
<evidence type="ECO:0000259" key="2">
    <source>
        <dbReference type="Pfam" id="PF05970"/>
    </source>
</evidence>
<organism evidence="4 5">
    <name type="scientific">Mucor saturninus</name>
    <dbReference type="NCBI Taxonomy" id="64648"/>
    <lineage>
        <taxon>Eukaryota</taxon>
        <taxon>Fungi</taxon>
        <taxon>Fungi incertae sedis</taxon>
        <taxon>Mucoromycota</taxon>
        <taxon>Mucoromycotina</taxon>
        <taxon>Mucoromycetes</taxon>
        <taxon>Mucorales</taxon>
        <taxon>Mucorineae</taxon>
        <taxon>Mucoraceae</taxon>
        <taxon>Mucor</taxon>
    </lineage>
</organism>
<dbReference type="AlphaFoldDB" id="A0A8H7QD76"/>
<dbReference type="InterPro" id="IPR027417">
    <property type="entry name" value="P-loop_NTPase"/>
</dbReference>
<proteinExistence type="inferred from homology"/>
<dbReference type="EMBL" id="JAEPRD010000642">
    <property type="protein sequence ID" value="KAG2190502.1"/>
    <property type="molecule type" value="Genomic_DNA"/>
</dbReference>
<keyword evidence="1" id="KW-0227">DNA damage</keyword>